<dbReference type="GO" id="GO:0005851">
    <property type="term" value="C:eukaryotic translation initiation factor 2B complex"/>
    <property type="evidence" value="ECO:0007669"/>
    <property type="project" value="TreeGrafter"/>
</dbReference>
<dbReference type="GO" id="GO:0005829">
    <property type="term" value="C:cytosol"/>
    <property type="evidence" value="ECO:0007669"/>
    <property type="project" value="UniProtKB-SubCell"/>
</dbReference>
<evidence type="ECO:0000256" key="5">
    <source>
        <dbReference type="ARBA" id="ARBA00022917"/>
    </source>
</evidence>
<proteinExistence type="inferred from homology"/>
<dbReference type="Proteomes" id="UP000030752">
    <property type="component" value="Unassembled WGS sequence"/>
</dbReference>
<keyword evidence="11" id="KW-1185">Reference proteome</keyword>
<evidence type="ECO:0000256" key="7">
    <source>
        <dbReference type="ARBA" id="ARBA00044236"/>
    </source>
</evidence>
<dbReference type="OrthoDB" id="10249309at2759"/>
<dbReference type="VEuPathDB" id="FungiDB:HMPREF1541_04068"/>
<evidence type="ECO:0000256" key="2">
    <source>
        <dbReference type="ARBA" id="ARBA00007251"/>
    </source>
</evidence>
<dbReference type="InterPro" id="IPR042528">
    <property type="entry name" value="elF-2B_alpha_N"/>
</dbReference>
<evidence type="ECO:0000256" key="6">
    <source>
        <dbReference type="ARBA" id="ARBA00044208"/>
    </source>
</evidence>
<dbReference type="Gene3D" id="3.40.50.10470">
    <property type="entry name" value="Translation initiation factor eif-2b, domain 2"/>
    <property type="match status" value="1"/>
</dbReference>
<evidence type="ECO:0000256" key="9">
    <source>
        <dbReference type="RuleBase" id="RU003814"/>
    </source>
</evidence>
<dbReference type="GeneID" id="19971407"/>
<evidence type="ECO:0000313" key="11">
    <source>
        <dbReference type="Proteomes" id="UP000030752"/>
    </source>
</evidence>
<dbReference type="PANTHER" id="PTHR45860:SF1">
    <property type="entry name" value="TRANSLATION INITIATION FACTOR EIF-2B SUBUNIT ALPHA"/>
    <property type="match status" value="1"/>
</dbReference>
<dbReference type="AlphaFoldDB" id="W2S0B0"/>
<reference evidence="10 11" key="1">
    <citation type="submission" date="2013-03" db="EMBL/GenBank/DDBJ databases">
        <title>The Genome Sequence of Phialophora europaea CBS 101466.</title>
        <authorList>
            <consortium name="The Broad Institute Genomics Platform"/>
            <person name="Cuomo C."/>
            <person name="de Hoog S."/>
            <person name="Gorbushina A."/>
            <person name="Walker B."/>
            <person name="Young S.K."/>
            <person name="Zeng Q."/>
            <person name="Gargeya S."/>
            <person name="Fitzgerald M."/>
            <person name="Haas B."/>
            <person name="Abouelleil A."/>
            <person name="Allen A.W."/>
            <person name="Alvarado L."/>
            <person name="Arachchi H.M."/>
            <person name="Berlin A.M."/>
            <person name="Chapman S.B."/>
            <person name="Gainer-Dewar J."/>
            <person name="Goldberg J."/>
            <person name="Griggs A."/>
            <person name="Gujja S."/>
            <person name="Hansen M."/>
            <person name="Howarth C."/>
            <person name="Imamovic A."/>
            <person name="Ireland A."/>
            <person name="Larimer J."/>
            <person name="McCowan C."/>
            <person name="Murphy C."/>
            <person name="Pearson M."/>
            <person name="Poon T.W."/>
            <person name="Priest M."/>
            <person name="Roberts A."/>
            <person name="Saif S."/>
            <person name="Shea T."/>
            <person name="Sisk P."/>
            <person name="Sykes S."/>
            <person name="Wortman J."/>
            <person name="Nusbaum C."/>
            <person name="Birren B."/>
        </authorList>
    </citation>
    <scope>NUCLEOTIDE SEQUENCE [LARGE SCALE GENOMIC DNA]</scope>
    <source>
        <strain evidence="10 11">CBS 101466</strain>
    </source>
</reference>
<sequence length="353" mass="37578">MAFVSPPSTSSSSAPVAALAPSTNFDIVAHYNSLLKRDPSITPALAAIESLIALFSDNPLTTIAETLALLEAQSSILTHSQHNPIPVSAGSDLFQRYIISSFQSRALLHHSDFTGLRKHLISQSRVFIQRAKSAGSKIASHALPFIRESAILFTYDSACPIIRTLLTTTIEADRSISVAHVTTPTAPATNTTGSASLPSTILPLHEVAYALSSLTPTQLQDALFIVPASAVLENGGIIAPLGTQQLALLAHAHGIPLYVAVESFKFVRKFPLGCGAEELAKMGTKQPTLTFSSGQQARKVGGEGGNVNEGKKTIEREEEKVDITPPYLITALITENGTMTPSAVSEELVKLWF</sequence>
<comment type="subunit">
    <text evidence="8">Component of the translation initiation factor 2B (eIF2B) complex which is a heterodecamer of two sets of five different subunits: alpha, beta, gamma, delta and epsilon. Subunits alpha, beta and delta comprise a regulatory subcomplex and subunits epsilon and gamma comprise a catalytic subcomplex. Within the complex, the hexameric regulatory complex resides at the center, with the two heterodimeric catalytic subcomplexes bound on opposite sides.</text>
</comment>
<dbReference type="GO" id="GO:0005085">
    <property type="term" value="F:guanyl-nucleotide exchange factor activity"/>
    <property type="evidence" value="ECO:0007669"/>
    <property type="project" value="TreeGrafter"/>
</dbReference>
<dbReference type="InterPro" id="IPR051501">
    <property type="entry name" value="eIF2B_alpha/beta/delta"/>
</dbReference>
<keyword evidence="4" id="KW-0396">Initiation factor</keyword>
<gene>
    <name evidence="10" type="ORF">HMPREF1541_04068</name>
</gene>
<dbReference type="GO" id="GO:0003743">
    <property type="term" value="F:translation initiation factor activity"/>
    <property type="evidence" value="ECO:0007669"/>
    <property type="project" value="UniProtKB-KW"/>
</dbReference>
<comment type="similarity">
    <text evidence="2 9">Belongs to the eIF-2B alpha/beta/delta subunits family.</text>
</comment>
<keyword evidence="3" id="KW-0963">Cytoplasm</keyword>
<dbReference type="HOGENOM" id="CLU_016218_0_1_1"/>
<dbReference type="InterPro" id="IPR000649">
    <property type="entry name" value="IF-2B-related"/>
</dbReference>
<dbReference type="eggNOG" id="KOG1466">
    <property type="taxonomic scope" value="Eukaryota"/>
</dbReference>
<dbReference type="FunCoup" id="W2S0B0">
    <property type="interactions" value="1154"/>
</dbReference>
<dbReference type="EMBL" id="KB822719">
    <property type="protein sequence ID" value="ETN42127.1"/>
    <property type="molecule type" value="Genomic_DNA"/>
</dbReference>
<protein>
    <recommendedName>
        <fullName evidence="6">Translation initiation factor eIF2B subunit alpha</fullName>
    </recommendedName>
    <alternativeName>
        <fullName evidence="7">eIF2B GDP-GTP exchange factor subunit alpha</fullName>
    </alternativeName>
</protein>
<evidence type="ECO:0000256" key="4">
    <source>
        <dbReference type="ARBA" id="ARBA00022540"/>
    </source>
</evidence>
<dbReference type="STRING" id="1220924.W2S0B0"/>
<dbReference type="InterPro" id="IPR037171">
    <property type="entry name" value="NagB/RpiA_transferase-like"/>
</dbReference>
<dbReference type="InterPro" id="IPR042529">
    <property type="entry name" value="IF_2B-like_C"/>
</dbReference>
<dbReference type="InParanoid" id="W2S0B0"/>
<dbReference type="SUPFAM" id="SSF100950">
    <property type="entry name" value="NagB/RpiA/CoA transferase-like"/>
    <property type="match status" value="1"/>
</dbReference>
<evidence type="ECO:0000256" key="8">
    <source>
        <dbReference type="ARBA" id="ARBA00046432"/>
    </source>
</evidence>
<dbReference type="Pfam" id="PF01008">
    <property type="entry name" value="IF-2B"/>
    <property type="match status" value="1"/>
</dbReference>
<dbReference type="Gene3D" id="1.20.120.1070">
    <property type="entry name" value="Translation initiation factor eIF-2B, N-terminal domain"/>
    <property type="match status" value="1"/>
</dbReference>
<comment type="subcellular location">
    <subcellularLocation>
        <location evidence="1">Cytoplasm</location>
        <location evidence="1">Cytosol</location>
    </subcellularLocation>
</comment>
<evidence type="ECO:0000256" key="1">
    <source>
        <dbReference type="ARBA" id="ARBA00004514"/>
    </source>
</evidence>
<organism evidence="10 11">
    <name type="scientific">Cyphellophora europaea (strain CBS 101466)</name>
    <name type="common">Phialophora europaea</name>
    <dbReference type="NCBI Taxonomy" id="1220924"/>
    <lineage>
        <taxon>Eukaryota</taxon>
        <taxon>Fungi</taxon>
        <taxon>Dikarya</taxon>
        <taxon>Ascomycota</taxon>
        <taxon>Pezizomycotina</taxon>
        <taxon>Eurotiomycetes</taxon>
        <taxon>Chaetothyriomycetidae</taxon>
        <taxon>Chaetothyriales</taxon>
        <taxon>Cyphellophoraceae</taxon>
        <taxon>Cyphellophora</taxon>
    </lineage>
</organism>
<dbReference type="RefSeq" id="XP_008716636.1">
    <property type="nucleotide sequence ID" value="XM_008718414.1"/>
</dbReference>
<dbReference type="PANTHER" id="PTHR45860">
    <property type="entry name" value="TRANSLATION INITIATION FACTOR EIF-2B SUBUNIT ALPHA"/>
    <property type="match status" value="1"/>
</dbReference>
<keyword evidence="5" id="KW-0648">Protein biosynthesis</keyword>
<evidence type="ECO:0000256" key="3">
    <source>
        <dbReference type="ARBA" id="ARBA00022490"/>
    </source>
</evidence>
<name>W2S0B0_CYPE1</name>
<accession>W2S0B0</accession>
<evidence type="ECO:0000313" key="10">
    <source>
        <dbReference type="EMBL" id="ETN42127.1"/>
    </source>
</evidence>